<keyword evidence="1" id="KW-0175">Coiled coil</keyword>
<dbReference type="OrthoDB" id="10338350at2759"/>
<feature type="region of interest" description="Disordered" evidence="2">
    <location>
        <begin position="364"/>
        <end position="403"/>
    </location>
</feature>
<keyword evidence="4" id="KW-1185">Reference proteome</keyword>
<protein>
    <submittedName>
        <fullName evidence="3">Uncharacterized protein</fullName>
    </submittedName>
</protein>
<reference evidence="3" key="1">
    <citation type="submission" date="2013-11" db="EMBL/GenBank/DDBJ databases">
        <title>Genome sequence of the fusiform rust pathogen reveals effectors for host alternation and coevolution with pine.</title>
        <authorList>
            <consortium name="DOE Joint Genome Institute"/>
            <person name="Smith K."/>
            <person name="Pendleton A."/>
            <person name="Kubisiak T."/>
            <person name="Anderson C."/>
            <person name="Salamov A."/>
            <person name="Aerts A."/>
            <person name="Riley R."/>
            <person name="Clum A."/>
            <person name="Lindquist E."/>
            <person name="Ence D."/>
            <person name="Campbell M."/>
            <person name="Kronenberg Z."/>
            <person name="Feau N."/>
            <person name="Dhillon B."/>
            <person name="Hamelin R."/>
            <person name="Burleigh J."/>
            <person name="Smith J."/>
            <person name="Yandell M."/>
            <person name="Nelson C."/>
            <person name="Grigoriev I."/>
            <person name="Davis J."/>
        </authorList>
    </citation>
    <scope>NUCLEOTIDE SEQUENCE</scope>
    <source>
        <strain evidence="3">G11</strain>
    </source>
</reference>
<sequence>MESNNNNLLIIRAQALEHFISTINHQPNKLCLQILYEAIHHLTIHGGPQMAELRSYGILLDNARTNHLESPTSKPLKEDYLKKKSSYDHVISLLNPIILKTTENIEHSIRIQVSNTLSQFISIIDQKSSTSGYDNNKNNMDNILDRLNILEEKFNRGQFELKDQAKVFDQEREIYKKEISNLKQTIQTLDRNIIDLNQKGERLANEVQSQSTQRTILTTNSNTAEELENKLNEIKFKLRNELNHFKELNVQVFQDLTRRCDQKETELEELIKRVNVLETYANEYQPNRLQQSSISLSSSQIRTPSITPVEQTQITMTPPITRIHSPSASPPPSLTATNTNNILHHHQVGSNLNNHDRRRSIERDQHHLPNPNSHKKEPIPVSQRPLNQGQEPNNMLDQKRRTQQIEVDHMPKASDQVTTYGAVFHFVVLRARQSRRFKDTLIDCLDCVTLMNILEQEGSIPSLDFTLSTVVTRLNELEKVFAKFSDSFNDSNNNNKRRKKVD</sequence>
<dbReference type="EMBL" id="MU167498">
    <property type="protein sequence ID" value="KAG0139937.1"/>
    <property type="molecule type" value="Genomic_DNA"/>
</dbReference>
<comment type="caution">
    <text evidence="3">The sequence shown here is derived from an EMBL/GenBank/DDBJ whole genome shotgun (WGS) entry which is preliminary data.</text>
</comment>
<evidence type="ECO:0000256" key="1">
    <source>
        <dbReference type="SAM" id="Coils"/>
    </source>
</evidence>
<organism evidence="3 4">
    <name type="scientific">Cronartium quercuum f. sp. fusiforme G11</name>
    <dbReference type="NCBI Taxonomy" id="708437"/>
    <lineage>
        <taxon>Eukaryota</taxon>
        <taxon>Fungi</taxon>
        <taxon>Dikarya</taxon>
        <taxon>Basidiomycota</taxon>
        <taxon>Pucciniomycotina</taxon>
        <taxon>Pucciniomycetes</taxon>
        <taxon>Pucciniales</taxon>
        <taxon>Coleosporiaceae</taxon>
        <taxon>Cronartium</taxon>
    </lineage>
</organism>
<evidence type="ECO:0000313" key="4">
    <source>
        <dbReference type="Proteomes" id="UP000886653"/>
    </source>
</evidence>
<dbReference type="AlphaFoldDB" id="A0A9P6N8Z2"/>
<feature type="region of interest" description="Disordered" evidence="2">
    <location>
        <begin position="320"/>
        <end position="339"/>
    </location>
</feature>
<accession>A0A9P6N8Z2</accession>
<dbReference type="Proteomes" id="UP000886653">
    <property type="component" value="Unassembled WGS sequence"/>
</dbReference>
<feature type="coiled-coil region" evidence="1">
    <location>
        <begin position="133"/>
        <end position="280"/>
    </location>
</feature>
<feature type="compositionally biased region" description="Polar residues" evidence="2">
    <location>
        <begin position="384"/>
        <end position="396"/>
    </location>
</feature>
<gene>
    <name evidence="3" type="ORF">CROQUDRAFT_136943</name>
</gene>
<name>A0A9P6N8Z2_9BASI</name>
<evidence type="ECO:0000256" key="2">
    <source>
        <dbReference type="SAM" id="MobiDB-lite"/>
    </source>
</evidence>
<proteinExistence type="predicted"/>
<evidence type="ECO:0000313" key="3">
    <source>
        <dbReference type="EMBL" id="KAG0139937.1"/>
    </source>
</evidence>